<dbReference type="InterPro" id="IPR007387">
    <property type="entry name" value="TRAP_DctQ"/>
</dbReference>
<evidence type="ECO:0000256" key="3">
    <source>
        <dbReference type="ARBA" id="ARBA00022475"/>
    </source>
</evidence>
<feature type="transmembrane region" description="Helical" evidence="9">
    <location>
        <begin position="26"/>
        <end position="51"/>
    </location>
</feature>
<feature type="transmembrane region" description="Helical" evidence="9">
    <location>
        <begin position="146"/>
        <end position="169"/>
    </location>
</feature>
<evidence type="ECO:0000256" key="7">
    <source>
        <dbReference type="ARBA" id="ARBA00023136"/>
    </source>
</evidence>
<proteinExistence type="inferred from homology"/>
<feature type="transmembrane region" description="Helical" evidence="9">
    <location>
        <begin position="105"/>
        <end position="126"/>
    </location>
</feature>
<comment type="caution">
    <text evidence="11">The sequence shown here is derived from an EMBL/GenBank/DDBJ whole genome shotgun (WGS) entry which is preliminary data.</text>
</comment>
<evidence type="ECO:0000313" key="12">
    <source>
        <dbReference type="Proteomes" id="UP001180845"/>
    </source>
</evidence>
<evidence type="ECO:0000256" key="6">
    <source>
        <dbReference type="ARBA" id="ARBA00022989"/>
    </source>
</evidence>
<evidence type="ECO:0000259" key="10">
    <source>
        <dbReference type="Pfam" id="PF04290"/>
    </source>
</evidence>
<keyword evidence="4" id="KW-0997">Cell inner membrane</keyword>
<feature type="transmembrane region" description="Helical" evidence="9">
    <location>
        <begin position="57"/>
        <end position="80"/>
    </location>
</feature>
<comment type="similarity">
    <text evidence="8">Belongs to the TRAP transporter small permease family.</text>
</comment>
<organism evidence="11 12">
    <name type="scientific">Haloactinomyces albus</name>
    <dbReference type="NCBI Taxonomy" id="1352928"/>
    <lineage>
        <taxon>Bacteria</taxon>
        <taxon>Bacillati</taxon>
        <taxon>Actinomycetota</taxon>
        <taxon>Actinomycetes</taxon>
        <taxon>Actinopolysporales</taxon>
        <taxon>Actinopolysporaceae</taxon>
        <taxon>Haloactinomyces</taxon>
    </lineage>
</organism>
<evidence type="ECO:0000256" key="5">
    <source>
        <dbReference type="ARBA" id="ARBA00022692"/>
    </source>
</evidence>
<evidence type="ECO:0000256" key="4">
    <source>
        <dbReference type="ARBA" id="ARBA00022519"/>
    </source>
</evidence>
<dbReference type="InterPro" id="IPR055348">
    <property type="entry name" value="DctQ"/>
</dbReference>
<accession>A0AAE3ZFC2</accession>
<dbReference type="AlphaFoldDB" id="A0AAE3ZFC2"/>
<gene>
    <name evidence="11" type="ORF">JOF55_004099</name>
</gene>
<dbReference type="GO" id="GO:0005886">
    <property type="term" value="C:plasma membrane"/>
    <property type="evidence" value="ECO:0007669"/>
    <property type="project" value="UniProtKB-SubCell"/>
</dbReference>
<feature type="domain" description="Tripartite ATP-independent periplasmic transporters DctQ component" evidence="10">
    <location>
        <begin position="42"/>
        <end position="172"/>
    </location>
</feature>
<dbReference type="GO" id="GO:0022857">
    <property type="term" value="F:transmembrane transporter activity"/>
    <property type="evidence" value="ECO:0007669"/>
    <property type="project" value="TreeGrafter"/>
</dbReference>
<dbReference type="PANTHER" id="PTHR35011">
    <property type="entry name" value="2,3-DIKETO-L-GULONATE TRAP TRANSPORTER SMALL PERMEASE PROTEIN YIAM"/>
    <property type="match status" value="1"/>
</dbReference>
<keyword evidence="7 9" id="KW-0472">Membrane</keyword>
<evidence type="ECO:0000256" key="8">
    <source>
        <dbReference type="ARBA" id="ARBA00038436"/>
    </source>
</evidence>
<evidence type="ECO:0000256" key="1">
    <source>
        <dbReference type="ARBA" id="ARBA00004429"/>
    </source>
</evidence>
<keyword evidence="12" id="KW-1185">Reference proteome</keyword>
<dbReference type="PANTHER" id="PTHR35011:SF10">
    <property type="entry name" value="TRAP TRANSPORTER SMALL PERMEASE PROTEIN"/>
    <property type="match status" value="1"/>
</dbReference>
<keyword evidence="2" id="KW-0813">Transport</keyword>
<keyword evidence="6 9" id="KW-1133">Transmembrane helix</keyword>
<reference evidence="11" key="1">
    <citation type="submission" date="2023-07" db="EMBL/GenBank/DDBJ databases">
        <title>Sequencing the genomes of 1000 actinobacteria strains.</title>
        <authorList>
            <person name="Klenk H.-P."/>
        </authorList>
    </citation>
    <scope>NUCLEOTIDE SEQUENCE</scope>
    <source>
        <strain evidence="11">DSM 45977</strain>
    </source>
</reference>
<dbReference type="Proteomes" id="UP001180845">
    <property type="component" value="Unassembled WGS sequence"/>
</dbReference>
<keyword evidence="5 9" id="KW-0812">Transmembrane</keyword>
<evidence type="ECO:0000313" key="11">
    <source>
        <dbReference type="EMBL" id="MDR7303918.1"/>
    </source>
</evidence>
<comment type="subcellular location">
    <subcellularLocation>
        <location evidence="1">Cell inner membrane</location>
        <topology evidence="1">Multi-pass membrane protein</topology>
    </subcellularLocation>
</comment>
<dbReference type="RefSeq" id="WP_310276782.1">
    <property type="nucleotide sequence ID" value="NZ_JAVDXW010000001.1"/>
</dbReference>
<keyword evidence="3" id="KW-1003">Cell membrane</keyword>
<evidence type="ECO:0000256" key="2">
    <source>
        <dbReference type="ARBA" id="ARBA00022448"/>
    </source>
</evidence>
<dbReference type="GO" id="GO:0015740">
    <property type="term" value="P:C4-dicarboxylate transport"/>
    <property type="evidence" value="ECO:0007669"/>
    <property type="project" value="TreeGrafter"/>
</dbReference>
<sequence>MESTGTVRAAGHRQVTVIGRYLSRGFWGFVTVLAGTAVILLLLTVVLNVALRYLAGAGIQAANAMVTNWWMAPIAILGLAMAQREGSQIRVDFVIDSLPPAMKRLIEPVVLAVVAGFGLLLAYMGLQEALVQMELGEYTTVGSLPIWPVRFAVPLGFFALAVAAVTRALRLCQCRRSISDE</sequence>
<protein>
    <submittedName>
        <fullName evidence="11">TRAP-type C4-dicarboxylate transport system permease small subunit</fullName>
    </submittedName>
</protein>
<dbReference type="Pfam" id="PF04290">
    <property type="entry name" value="DctQ"/>
    <property type="match status" value="1"/>
</dbReference>
<dbReference type="EMBL" id="JAVDXW010000001">
    <property type="protein sequence ID" value="MDR7303918.1"/>
    <property type="molecule type" value="Genomic_DNA"/>
</dbReference>
<name>A0AAE3ZFC2_9ACTN</name>
<evidence type="ECO:0000256" key="9">
    <source>
        <dbReference type="SAM" id="Phobius"/>
    </source>
</evidence>